<proteinExistence type="predicted"/>
<dbReference type="EMBL" id="BFEA01000246">
    <property type="protein sequence ID" value="GBG76528.1"/>
    <property type="molecule type" value="Genomic_DNA"/>
</dbReference>
<evidence type="ECO:0000313" key="1">
    <source>
        <dbReference type="EMBL" id="GBG76528.1"/>
    </source>
</evidence>
<organism evidence="1 2">
    <name type="scientific">Chara braunii</name>
    <name type="common">Braun's stonewort</name>
    <dbReference type="NCBI Taxonomy" id="69332"/>
    <lineage>
        <taxon>Eukaryota</taxon>
        <taxon>Viridiplantae</taxon>
        <taxon>Streptophyta</taxon>
        <taxon>Charophyceae</taxon>
        <taxon>Charales</taxon>
        <taxon>Characeae</taxon>
        <taxon>Chara</taxon>
    </lineage>
</organism>
<name>A0A388L2P3_CHABU</name>
<keyword evidence="2" id="KW-1185">Reference proteome</keyword>
<accession>A0A388L2P3</accession>
<gene>
    <name evidence="1" type="ORF">CBR_g22276</name>
</gene>
<comment type="caution">
    <text evidence="1">The sequence shown here is derived from an EMBL/GenBank/DDBJ whole genome shotgun (WGS) entry which is preliminary data.</text>
</comment>
<dbReference type="Proteomes" id="UP000265515">
    <property type="component" value="Unassembled WGS sequence"/>
</dbReference>
<protein>
    <submittedName>
        <fullName evidence="1">Uncharacterized protein</fullName>
    </submittedName>
</protein>
<dbReference type="AlphaFoldDB" id="A0A388L2P3"/>
<reference evidence="1 2" key="1">
    <citation type="journal article" date="2018" name="Cell">
        <title>The Chara Genome: Secondary Complexity and Implications for Plant Terrestrialization.</title>
        <authorList>
            <person name="Nishiyama T."/>
            <person name="Sakayama H."/>
            <person name="Vries J.D."/>
            <person name="Buschmann H."/>
            <person name="Saint-Marcoux D."/>
            <person name="Ullrich K.K."/>
            <person name="Haas F.B."/>
            <person name="Vanderstraeten L."/>
            <person name="Becker D."/>
            <person name="Lang D."/>
            <person name="Vosolsobe S."/>
            <person name="Rombauts S."/>
            <person name="Wilhelmsson P.K.I."/>
            <person name="Janitza P."/>
            <person name="Kern R."/>
            <person name="Heyl A."/>
            <person name="Rumpler F."/>
            <person name="Villalobos L.I.A.C."/>
            <person name="Clay J.M."/>
            <person name="Skokan R."/>
            <person name="Toyoda A."/>
            <person name="Suzuki Y."/>
            <person name="Kagoshima H."/>
            <person name="Schijlen E."/>
            <person name="Tajeshwar N."/>
            <person name="Catarino B."/>
            <person name="Hetherington A.J."/>
            <person name="Saltykova A."/>
            <person name="Bonnot C."/>
            <person name="Breuninger H."/>
            <person name="Symeonidi A."/>
            <person name="Radhakrishnan G.V."/>
            <person name="Van Nieuwerburgh F."/>
            <person name="Deforce D."/>
            <person name="Chang C."/>
            <person name="Karol K.G."/>
            <person name="Hedrich R."/>
            <person name="Ulvskov P."/>
            <person name="Glockner G."/>
            <person name="Delwiche C.F."/>
            <person name="Petrasek J."/>
            <person name="Van de Peer Y."/>
            <person name="Friml J."/>
            <person name="Beilby M."/>
            <person name="Dolan L."/>
            <person name="Kohara Y."/>
            <person name="Sugano S."/>
            <person name="Fujiyama A."/>
            <person name="Delaux P.-M."/>
            <person name="Quint M."/>
            <person name="TheiBen G."/>
            <person name="Hagemann M."/>
            <person name="Harholt J."/>
            <person name="Dunand C."/>
            <person name="Zachgo S."/>
            <person name="Langdale J."/>
            <person name="Maumus F."/>
            <person name="Straeten D.V.D."/>
            <person name="Gould S.B."/>
            <person name="Rensing S.A."/>
        </authorList>
    </citation>
    <scope>NUCLEOTIDE SEQUENCE [LARGE SCALE GENOMIC DNA]</scope>
    <source>
        <strain evidence="1 2">S276</strain>
    </source>
</reference>
<dbReference type="Gramene" id="GBG76528">
    <property type="protein sequence ID" value="GBG76528"/>
    <property type="gene ID" value="CBR_g22276"/>
</dbReference>
<sequence>MDRESQRAYAAPTGTLVSLSGQNDEVRNRTLASISGQNDEVRGSIVCIACLSDAGAACRRSQLLSSWHPSHAYAGKDQAGFCEITMCLRIWTRGFFLSAPPRGYKVSFQKSE</sequence>
<evidence type="ECO:0000313" key="2">
    <source>
        <dbReference type="Proteomes" id="UP000265515"/>
    </source>
</evidence>